<accession>A0A0A9HTX5</accession>
<sequence>MVMHIRTRWTLNVVDEIFECTIH</sequence>
<organism evidence="1">
    <name type="scientific">Arundo donax</name>
    <name type="common">Giant reed</name>
    <name type="synonym">Donax arundinaceus</name>
    <dbReference type="NCBI Taxonomy" id="35708"/>
    <lineage>
        <taxon>Eukaryota</taxon>
        <taxon>Viridiplantae</taxon>
        <taxon>Streptophyta</taxon>
        <taxon>Embryophyta</taxon>
        <taxon>Tracheophyta</taxon>
        <taxon>Spermatophyta</taxon>
        <taxon>Magnoliopsida</taxon>
        <taxon>Liliopsida</taxon>
        <taxon>Poales</taxon>
        <taxon>Poaceae</taxon>
        <taxon>PACMAD clade</taxon>
        <taxon>Arundinoideae</taxon>
        <taxon>Arundineae</taxon>
        <taxon>Arundo</taxon>
    </lineage>
</organism>
<evidence type="ECO:0000313" key="1">
    <source>
        <dbReference type="EMBL" id="JAE39289.1"/>
    </source>
</evidence>
<dbReference type="AlphaFoldDB" id="A0A0A9HTX5"/>
<reference evidence="1" key="2">
    <citation type="journal article" date="2015" name="Data Brief">
        <title>Shoot transcriptome of the giant reed, Arundo donax.</title>
        <authorList>
            <person name="Barrero R.A."/>
            <person name="Guerrero F.D."/>
            <person name="Moolhuijzen P."/>
            <person name="Goolsby J.A."/>
            <person name="Tidwell J."/>
            <person name="Bellgard S.E."/>
            <person name="Bellgard M.I."/>
        </authorList>
    </citation>
    <scope>NUCLEOTIDE SEQUENCE</scope>
    <source>
        <tissue evidence="1">Shoot tissue taken approximately 20 cm above the soil surface</tissue>
    </source>
</reference>
<name>A0A0A9HTX5_ARUDO</name>
<reference evidence="1" key="1">
    <citation type="submission" date="2014-09" db="EMBL/GenBank/DDBJ databases">
        <authorList>
            <person name="Magalhaes I.L.F."/>
            <person name="Oliveira U."/>
            <person name="Santos F.R."/>
            <person name="Vidigal T.H.D.A."/>
            <person name="Brescovit A.D."/>
            <person name="Santos A.J."/>
        </authorList>
    </citation>
    <scope>NUCLEOTIDE SEQUENCE</scope>
    <source>
        <tissue evidence="1">Shoot tissue taken approximately 20 cm above the soil surface</tissue>
    </source>
</reference>
<protein>
    <submittedName>
        <fullName evidence="1">Uncharacterized protein</fullName>
    </submittedName>
</protein>
<proteinExistence type="predicted"/>
<dbReference type="EMBL" id="GBRH01158607">
    <property type="protein sequence ID" value="JAE39289.1"/>
    <property type="molecule type" value="Transcribed_RNA"/>
</dbReference>